<dbReference type="VEuPathDB" id="VectorBase:FBgn0035957"/>
<dbReference type="ExpressionAtlas" id="T1W135">
    <property type="expression patterns" value="baseline and differential"/>
</dbReference>
<evidence type="ECO:0000256" key="4">
    <source>
        <dbReference type="ARBA" id="ARBA00022741"/>
    </source>
</evidence>
<dbReference type="InterPro" id="IPR022413">
    <property type="entry name" value="ATP-guanido_PTrfase_N"/>
</dbReference>
<dbReference type="GO" id="GO:0046314">
    <property type="term" value="P:phosphocreatine biosynthetic process"/>
    <property type="evidence" value="ECO:0007669"/>
    <property type="project" value="InterPro"/>
</dbReference>
<evidence type="ECO:0000259" key="10">
    <source>
        <dbReference type="PROSITE" id="PS51509"/>
    </source>
</evidence>
<dbReference type="SUPFAM" id="SSF48034">
    <property type="entry name" value="Guanido kinase N-terminal domain"/>
    <property type="match status" value="1"/>
</dbReference>
<dbReference type="InterPro" id="IPR036802">
    <property type="entry name" value="ATP-guanido_PTrfase_N_sf"/>
</dbReference>
<dbReference type="HOGENOM" id="CLU_019868_0_0_1"/>
<evidence type="ECO:0000256" key="6">
    <source>
        <dbReference type="ARBA" id="ARBA00022840"/>
    </source>
</evidence>
<evidence type="ECO:0000256" key="2">
    <source>
        <dbReference type="ARBA" id="ARBA00012230"/>
    </source>
</evidence>
<dbReference type="AlphaFoldDB" id="T1W135"/>
<name>T1W135_DROME</name>
<feature type="domain" description="Phosphagen kinase N-terminal" evidence="10">
    <location>
        <begin position="53"/>
        <end position="138"/>
    </location>
</feature>
<evidence type="ECO:0000256" key="5">
    <source>
        <dbReference type="ARBA" id="ARBA00022777"/>
    </source>
</evidence>
<sequence>LSNLGSAWPVSFQIQHLKMLLHLKLRLELQLLGRCAQLVINRHASKGNVDKEVMEQMEKGYKKLAESKSKSLLKKHLTKEIFEKLKTKTTPSFNSTLLHCISSGMCNHDSGVGLYAPDPEAYKVFADLFDPVIEEYHKCFKKTDKQPATAFGKGADFENLDPDGHFIVSTRVRCGRAVKGYPFNPCLTEADYMELESKICGAVTSLTGEYKGKYMPLTGMDKCIQEQLIEDHYLFKEGDRFLASAGASRYWPTGRGIFLNSAKNFLVWCNEEDHIRIISMEKGGDLGKVYDRMVGGVEALGKQLQFNRDERLGFLTFCPTNLGTSIRASVHIKLPNLMCDPDEMKKLADKYRLQIRGTSGEHSEAKGGVHDISNQRRMGLTEYEIIKEMHDGIKGLIEAECKAKSA</sequence>
<dbReference type="Gene3D" id="1.10.135.10">
    <property type="entry name" value="ATP:guanido phosphotransferase, N-terminal domain"/>
    <property type="match status" value="1"/>
</dbReference>
<keyword evidence="6 8" id="KW-0067">ATP-binding</keyword>
<keyword evidence="3 8" id="KW-0808">Transferase</keyword>
<dbReference type="InterPro" id="IPR014746">
    <property type="entry name" value="Gln_synth/guanido_kin_cat_dom"/>
</dbReference>
<dbReference type="PROSITE" id="PS51509">
    <property type="entry name" value="PHOSPHAGEN_KINASE_N"/>
    <property type="match status" value="1"/>
</dbReference>
<dbReference type="Bgee" id="FBgn0035957">
    <property type="expression patterns" value="Expressed in early elongation stage spermatid (Drosophila) in testis and 34 other cell types or tissues"/>
</dbReference>
<dbReference type="GO" id="GO:0005524">
    <property type="term" value="F:ATP binding"/>
    <property type="evidence" value="ECO:0007669"/>
    <property type="project" value="UniProtKB-UniRule"/>
</dbReference>
<proteinExistence type="evidence at transcript level"/>
<keyword evidence="4 8" id="KW-0547">Nucleotide-binding</keyword>
<gene>
    <name evidence="12" type="primary">CG5144-RA</name>
</gene>
<dbReference type="Pfam" id="PF02807">
    <property type="entry name" value="ATP-gua_PtransN"/>
    <property type="match status" value="1"/>
</dbReference>
<dbReference type="Gene3D" id="3.30.590.10">
    <property type="entry name" value="Glutamine synthetase/guanido kinase, catalytic domain"/>
    <property type="match status" value="1"/>
</dbReference>
<dbReference type="SUPFAM" id="SSF55931">
    <property type="entry name" value="Glutamine synthetase/guanido kinase"/>
    <property type="match status" value="1"/>
</dbReference>
<dbReference type="OrthoDB" id="430219at2759"/>
<dbReference type="EC" id="2.7.3.3" evidence="2"/>
<evidence type="ECO:0000256" key="3">
    <source>
        <dbReference type="ARBA" id="ARBA00022679"/>
    </source>
</evidence>
<feature type="binding site" evidence="8">
    <location>
        <begin position="169"/>
        <end position="173"/>
    </location>
    <ligand>
        <name>ATP</name>
        <dbReference type="ChEBI" id="CHEBI:30616"/>
    </ligand>
</feature>
<dbReference type="InterPro" id="IPR022414">
    <property type="entry name" value="ATP-guanido_PTrfase_cat"/>
</dbReference>
<feature type="non-terminal residue" evidence="12">
    <location>
        <position position="1"/>
    </location>
</feature>
<dbReference type="GO" id="GO:0004111">
    <property type="term" value="F:creatine kinase activity"/>
    <property type="evidence" value="ECO:0007669"/>
    <property type="project" value="InterPro"/>
</dbReference>
<dbReference type="FunFam" id="3.30.590.10:FF:000006">
    <property type="entry name" value="Arginine kinase 1"/>
    <property type="match status" value="1"/>
</dbReference>
<feature type="binding site" evidence="8">
    <location>
        <position position="232"/>
    </location>
    <ligand>
        <name>ATP</name>
        <dbReference type="ChEBI" id="CHEBI:30616"/>
    </ligand>
</feature>
<dbReference type="FunFam" id="1.10.135.10:FF:000003">
    <property type="entry name" value="Three-domain arginine kinase"/>
    <property type="match status" value="1"/>
</dbReference>
<keyword evidence="5 8" id="KW-0418">Kinase</keyword>
<feature type="domain" description="Phosphagen kinase C-terminal" evidence="11">
    <location>
        <begin position="166"/>
        <end position="403"/>
    </location>
</feature>
<dbReference type="PROSITE" id="PS00112">
    <property type="entry name" value="PHOSPHAGEN_KINASE"/>
    <property type="match status" value="1"/>
</dbReference>
<dbReference type="PANTHER" id="PTHR11547">
    <property type="entry name" value="ARGININE OR CREATINE KINASE"/>
    <property type="match status" value="1"/>
</dbReference>
<feature type="binding site" evidence="8">
    <location>
        <begin position="327"/>
        <end position="331"/>
    </location>
    <ligand>
        <name>ATP</name>
        <dbReference type="ChEBI" id="CHEBI:30616"/>
    </ligand>
</feature>
<dbReference type="InterPro" id="IPR000749">
    <property type="entry name" value="ATP-guanido_PTrfase"/>
</dbReference>
<dbReference type="PANTHER" id="PTHR11547:SF38">
    <property type="entry name" value="ARGININE KINASE 1-RELATED"/>
    <property type="match status" value="1"/>
</dbReference>
<evidence type="ECO:0000256" key="1">
    <source>
        <dbReference type="ARBA" id="ARBA00006798"/>
    </source>
</evidence>
<dbReference type="EMBL" id="BT150212">
    <property type="protein sequence ID" value="AGT97044.1"/>
    <property type="molecule type" value="mRNA"/>
</dbReference>
<evidence type="ECO:0000313" key="12">
    <source>
        <dbReference type="EMBL" id="AGT97044.1"/>
    </source>
</evidence>
<organism evidence="12">
    <name type="scientific">Drosophila melanogaster</name>
    <name type="common">Fruit fly</name>
    <dbReference type="NCBI Taxonomy" id="7227"/>
    <lineage>
        <taxon>Eukaryota</taxon>
        <taxon>Metazoa</taxon>
        <taxon>Ecdysozoa</taxon>
        <taxon>Arthropoda</taxon>
        <taxon>Hexapoda</taxon>
        <taxon>Insecta</taxon>
        <taxon>Pterygota</taxon>
        <taxon>Neoptera</taxon>
        <taxon>Endopterygota</taxon>
        <taxon>Diptera</taxon>
        <taxon>Brachycera</taxon>
        <taxon>Muscomorpha</taxon>
        <taxon>Ephydroidea</taxon>
        <taxon>Drosophilidae</taxon>
        <taxon>Drosophila</taxon>
        <taxon>Sophophora</taxon>
    </lineage>
</organism>
<protein>
    <recommendedName>
        <fullName evidence="2">arginine kinase</fullName>
        <ecNumber evidence="2">2.7.3.3</ecNumber>
    </recommendedName>
</protein>
<evidence type="ECO:0000256" key="8">
    <source>
        <dbReference type="PROSITE-ProRule" id="PRU00843"/>
    </source>
</evidence>
<evidence type="ECO:0000256" key="9">
    <source>
        <dbReference type="RuleBase" id="RU000505"/>
    </source>
</evidence>
<dbReference type="CDD" id="cd07932">
    <property type="entry name" value="arginine_kinase_like"/>
    <property type="match status" value="1"/>
</dbReference>
<dbReference type="Pfam" id="PF00217">
    <property type="entry name" value="ATP-gua_Ptrans"/>
    <property type="match status" value="1"/>
</dbReference>
<dbReference type="InterPro" id="IPR022415">
    <property type="entry name" value="ATP-guanido_PTrfase_AS"/>
</dbReference>
<feature type="binding site" evidence="8">
    <location>
        <position position="276"/>
    </location>
    <ligand>
        <name>ATP</name>
        <dbReference type="ChEBI" id="CHEBI:30616"/>
    </ligand>
</feature>
<evidence type="ECO:0000256" key="7">
    <source>
        <dbReference type="PROSITE-ProRule" id="PRU00842"/>
    </source>
</evidence>
<dbReference type="GO" id="GO:0004054">
    <property type="term" value="F:arginine kinase activity"/>
    <property type="evidence" value="ECO:0007669"/>
    <property type="project" value="UniProtKB-EC"/>
</dbReference>
<evidence type="ECO:0000259" key="11">
    <source>
        <dbReference type="PROSITE" id="PS51510"/>
    </source>
</evidence>
<feature type="binding site" evidence="8">
    <location>
        <begin position="356"/>
        <end position="361"/>
    </location>
    <ligand>
        <name>ATP</name>
        <dbReference type="ChEBI" id="CHEBI:30616"/>
    </ligand>
</feature>
<dbReference type="PROSITE" id="PS51510">
    <property type="entry name" value="PHOSPHAGEN_KINASE_C"/>
    <property type="match status" value="1"/>
</dbReference>
<accession>T1W135</accession>
<reference evidence="12" key="1">
    <citation type="submission" date="2013-08" db="EMBL/GenBank/DDBJ databases">
        <authorList>
            <person name="Carlson J."/>
            <person name="Booth B."/>
            <person name="Frise E."/>
            <person name="Park S."/>
            <person name="Wan K."/>
            <person name="Yu C."/>
            <person name="Celniker S."/>
        </authorList>
    </citation>
    <scope>NUCLEOTIDE SEQUENCE</scope>
</reference>
<comment type="similarity">
    <text evidence="1 7 9">Belongs to the ATP:guanido phosphotransferase family.</text>
</comment>